<comment type="caution">
    <text evidence="1">The sequence shown here is derived from an EMBL/GenBank/DDBJ whole genome shotgun (WGS) entry which is preliminary data.</text>
</comment>
<dbReference type="EMBL" id="JBHTLP010000008">
    <property type="protein sequence ID" value="MFD1141237.1"/>
    <property type="molecule type" value="Genomic_DNA"/>
</dbReference>
<protein>
    <submittedName>
        <fullName evidence="1">Uncharacterized protein</fullName>
    </submittedName>
</protein>
<accession>A0ABW3Q650</accession>
<dbReference type="RefSeq" id="WP_265991539.1">
    <property type="nucleotide sequence ID" value="NZ_CP110973.1"/>
</dbReference>
<keyword evidence="2" id="KW-1185">Reference proteome</keyword>
<organism evidence="1 2">
    <name type="scientific">Larkinella insperata</name>
    <dbReference type="NCBI Taxonomy" id="332158"/>
    <lineage>
        <taxon>Bacteria</taxon>
        <taxon>Pseudomonadati</taxon>
        <taxon>Bacteroidota</taxon>
        <taxon>Cytophagia</taxon>
        <taxon>Cytophagales</taxon>
        <taxon>Spirosomataceae</taxon>
        <taxon>Larkinella</taxon>
    </lineage>
</organism>
<reference evidence="2" key="1">
    <citation type="journal article" date="2019" name="Int. J. Syst. Evol. Microbiol.">
        <title>The Global Catalogue of Microorganisms (GCM) 10K type strain sequencing project: providing services to taxonomists for standard genome sequencing and annotation.</title>
        <authorList>
            <consortium name="The Broad Institute Genomics Platform"/>
            <consortium name="The Broad Institute Genome Sequencing Center for Infectious Disease"/>
            <person name="Wu L."/>
            <person name="Ma J."/>
        </authorList>
    </citation>
    <scope>NUCLEOTIDE SEQUENCE [LARGE SCALE GENOMIC DNA]</scope>
    <source>
        <strain evidence="2">CCUG 55608</strain>
    </source>
</reference>
<proteinExistence type="predicted"/>
<evidence type="ECO:0000313" key="2">
    <source>
        <dbReference type="Proteomes" id="UP001597116"/>
    </source>
</evidence>
<gene>
    <name evidence="1" type="ORF">ACFQ4C_08965</name>
</gene>
<evidence type="ECO:0000313" key="1">
    <source>
        <dbReference type="EMBL" id="MFD1141237.1"/>
    </source>
</evidence>
<dbReference type="Proteomes" id="UP001597116">
    <property type="component" value="Unassembled WGS sequence"/>
</dbReference>
<name>A0ABW3Q650_9BACT</name>
<sequence length="738" mass="83801">MIKFEPYDTVEGIVVHRDDVDFSTFYLLPPQQPSIQVDDNGNPLFKFIKYKLPIDRPDGRKGGGYVAFSVSFTTPPAKVEAIKVKLQERVNQEAAQRGINPAPPVKIAPINYTAGTSRINITNENNLFVEKVFDAGKPSLYGNNVAAYSLELTPEGATFFESALQGKGGSVVVVYELTFEAKLPPLQAIATFNSSAFYSFVQDINVEERLCSEDDYKETLTEIMRRSESQDVKIIKGSSKVDPKTLDEVRSWAQQALTSAVERLMIQALPVENPEEARKWYKEEDIENVRREVMRHQVSTFSFKYTEDMIVEKPIAPQGPVLNITNMVDKDGNPIKWEDYSQTIDLNDPFFQQVNVSVQVNAPFDTLPINSVEVRLKYNGLPMDVIGSEINGEFRFTKADQVARFGSFRVEGQNTYSYSYQVNFKGAARAFQSEEKVMDISEGILQVNVDDTGILLVDVAPGDLNFDQVKQVQVVLKYQDQQNNVDLIEQQYMMTPTERTFQFLNVIYAKRSQPFRYQCKYFMKDGKEFQMDLKESNTKRLYINDPFSNTKRIGVRAAGDLETEIANIFVDLKYVDEKNQYTQETSLALSKTQPFFDWSFPVIDENIGKVVYSGSIVYKDGTIEPIPETETTSSTPLIGEDIQDRLSIFITAEALNFSQVKLVSLQMKYADPINNILERKAFVFSNARPKDQLWNLKLKDKTVINYEWAATYIMNDDTQKLVGPITTDSMNLLLTSPA</sequence>